<organism evidence="3 4">
    <name type="scientific">Duganella levis</name>
    <dbReference type="NCBI Taxonomy" id="2692169"/>
    <lineage>
        <taxon>Bacteria</taxon>
        <taxon>Pseudomonadati</taxon>
        <taxon>Pseudomonadota</taxon>
        <taxon>Betaproteobacteria</taxon>
        <taxon>Burkholderiales</taxon>
        <taxon>Oxalobacteraceae</taxon>
        <taxon>Telluria group</taxon>
        <taxon>Duganella</taxon>
    </lineage>
</organism>
<proteinExistence type="predicted"/>
<accession>A0ABW9W5L6</accession>
<dbReference type="Pfam" id="PF16976">
    <property type="entry name" value="RcpC"/>
    <property type="match status" value="1"/>
</dbReference>
<feature type="domain" description="SAF" evidence="2">
    <location>
        <begin position="52"/>
        <end position="116"/>
    </location>
</feature>
<reference evidence="3 4" key="1">
    <citation type="submission" date="2019-12" db="EMBL/GenBank/DDBJ databases">
        <title>Novel species isolated from a subtropical stream in China.</title>
        <authorList>
            <person name="Lu H."/>
        </authorList>
    </citation>
    <scope>NUCLEOTIDE SEQUENCE [LARGE SCALE GENOMIC DNA]</scope>
    <source>
        <strain evidence="3 4">CY42W</strain>
    </source>
</reference>
<dbReference type="InterPro" id="IPR017592">
    <property type="entry name" value="Pilus_assmbl_Flp-typ_CpaB"/>
</dbReference>
<dbReference type="NCBIfam" id="TIGR03177">
    <property type="entry name" value="pilus_cpaB"/>
    <property type="match status" value="1"/>
</dbReference>
<protein>
    <submittedName>
        <fullName evidence="3">Flp pilus assembly protein CpaB</fullName>
    </submittedName>
</protein>
<dbReference type="RefSeq" id="WP_161056948.1">
    <property type="nucleotide sequence ID" value="NZ_WWCT01000021.1"/>
</dbReference>
<gene>
    <name evidence="3" type="primary">cpaB</name>
    <name evidence="3" type="ORF">GTP69_22450</name>
</gene>
<sequence length="306" mass="32195">MKLKLPALSKVNKTWAVLGTALAIGLLAAVATRSFLSTQVAEIAARNQHQTVSVVVAKTELAPHTILSNANLAVRKIPVEYAHSGAVLPADFGRIDGGAIAFPVKPGEMIMWSQMAGKRAPTFSARLQNGQRAITVVVDEINSISGMLEPGDLIDLMFSMDQNGKKLVLPLLQGMQVMATGQRSVDDPKSGERMQFATVTLDATPDQARNIIIARESGKLTALLRNPADKPTTGNQRYDLDALFGAQPVARPSRQATGVPVLYGGSGAKFPPEALHLGRYRSGAAPSPPPPVAAPPPAGATSTTSP</sequence>
<evidence type="ECO:0000313" key="4">
    <source>
        <dbReference type="Proteomes" id="UP000642144"/>
    </source>
</evidence>
<feature type="compositionally biased region" description="Pro residues" evidence="1">
    <location>
        <begin position="286"/>
        <end position="298"/>
    </location>
</feature>
<comment type="caution">
    <text evidence="3">The sequence shown here is derived from an EMBL/GenBank/DDBJ whole genome shotgun (WGS) entry which is preliminary data.</text>
</comment>
<name>A0ABW9W5L6_9BURK</name>
<dbReference type="EMBL" id="WWCT01000021">
    <property type="protein sequence ID" value="MYN29170.1"/>
    <property type="molecule type" value="Genomic_DNA"/>
</dbReference>
<dbReference type="InterPro" id="IPR013974">
    <property type="entry name" value="SAF"/>
</dbReference>
<dbReference type="CDD" id="cd11614">
    <property type="entry name" value="SAF_CpaB_FlgA_like"/>
    <property type="match status" value="1"/>
</dbReference>
<evidence type="ECO:0000313" key="3">
    <source>
        <dbReference type="EMBL" id="MYN29170.1"/>
    </source>
</evidence>
<dbReference type="Pfam" id="PF08666">
    <property type="entry name" value="SAF"/>
    <property type="match status" value="1"/>
</dbReference>
<dbReference type="SMART" id="SM00858">
    <property type="entry name" value="SAF"/>
    <property type="match status" value="1"/>
</dbReference>
<keyword evidence="4" id="KW-1185">Reference proteome</keyword>
<evidence type="ECO:0000259" key="2">
    <source>
        <dbReference type="SMART" id="SM00858"/>
    </source>
</evidence>
<feature type="region of interest" description="Disordered" evidence="1">
    <location>
        <begin position="264"/>
        <end position="306"/>
    </location>
</feature>
<dbReference type="InterPro" id="IPR031571">
    <property type="entry name" value="RcpC_dom"/>
</dbReference>
<evidence type="ECO:0000256" key="1">
    <source>
        <dbReference type="SAM" id="MobiDB-lite"/>
    </source>
</evidence>
<dbReference type="Proteomes" id="UP000642144">
    <property type="component" value="Unassembled WGS sequence"/>
</dbReference>